<dbReference type="AlphaFoldDB" id="A0A9N9G6X3"/>
<gene>
    <name evidence="1" type="ORF">DEBURN_LOCUS8966</name>
</gene>
<evidence type="ECO:0000313" key="1">
    <source>
        <dbReference type="EMBL" id="CAG8589174.1"/>
    </source>
</evidence>
<protein>
    <submittedName>
        <fullName evidence="1">6262_t:CDS:1</fullName>
    </submittedName>
</protein>
<evidence type="ECO:0000313" key="2">
    <source>
        <dbReference type="Proteomes" id="UP000789706"/>
    </source>
</evidence>
<keyword evidence="2" id="KW-1185">Reference proteome</keyword>
<comment type="caution">
    <text evidence="1">The sequence shown here is derived from an EMBL/GenBank/DDBJ whole genome shotgun (WGS) entry which is preliminary data.</text>
</comment>
<sequence length="149" mass="16918">MTVKENTSFSNLPFCLRSLPIFVLEKPICRLEKKGKLTTLTSTTSFSLTATTTRIQQNFVRTNLIYSKALVLRTTVIFRPKALDICLSANGLSADLERMRMKNLGPFYSPPKNLNCTRGIFCTGRILCLDWLKVIIIIEYLYIVPGYIS</sequence>
<proteinExistence type="predicted"/>
<accession>A0A9N9G6X3</accession>
<organism evidence="1 2">
    <name type="scientific">Diversispora eburnea</name>
    <dbReference type="NCBI Taxonomy" id="1213867"/>
    <lineage>
        <taxon>Eukaryota</taxon>
        <taxon>Fungi</taxon>
        <taxon>Fungi incertae sedis</taxon>
        <taxon>Mucoromycota</taxon>
        <taxon>Glomeromycotina</taxon>
        <taxon>Glomeromycetes</taxon>
        <taxon>Diversisporales</taxon>
        <taxon>Diversisporaceae</taxon>
        <taxon>Diversispora</taxon>
    </lineage>
</organism>
<dbReference type="EMBL" id="CAJVPK010001506">
    <property type="protein sequence ID" value="CAG8589174.1"/>
    <property type="molecule type" value="Genomic_DNA"/>
</dbReference>
<dbReference type="Proteomes" id="UP000789706">
    <property type="component" value="Unassembled WGS sequence"/>
</dbReference>
<reference evidence="1" key="1">
    <citation type="submission" date="2021-06" db="EMBL/GenBank/DDBJ databases">
        <authorList>
            <person name="Kallberg Y."/>
            <person name="Tangrot J."/>
            <person name="Rosling A."/>
        </authorList>
    </citation>
    <scope>NUCLEOTIDE SEQUENCE</scope>
    <source>
        <strain evidence="1">AZ414A</strain>
    </source>
</reference>
<name>A0A9N9G6X3_9GLOM</name>